<organism evidence="5">
    <name type="scientific">Vibrio phage P018-4</name>
    <dbReference type="NCBI Taxonomy" id="3229728"/>
    <lineage>
        <taxon>Viruses</taxon>
        <taxon>Duplodnaviria</taxon>
        <taxon>Heunggongvirae</taxon>
        <taxon>Uroviricota</taxon>
        <taxon>Caudoviricetes</taxon>
    </lineage>
</organism>
<dbReference type="Pfam" id="PF10431">
    <property type="entry name" value="ClpB_D2-small"/>
    <property type="match status" value="1"/>
</dbReference>
<name>A0AB39AJG4_9CAUD</name>
<dbReference type="EMBL" id="PP934186">
    <property type="protein sequence ID" value="XDG30824.1"/>
    <property type="molecule type" value="Genomic_DNA"/>
</dbReference>
<keyword evidence="1" id="KW-0547">Nucleotide-binding</keyword>
<protein>
    <submittedName>
        <fullName evidence="5">ATP-dependent protease</fullName>
    </submittedName>
</protein>
<evidence type="ECO:0000256" key="1">
    <source>
        <dbReference type="ARBA" id="ARBA00022741"/>
    </source>
</evidence>
<dbReference type="InterPro" id="IPR019489">
    <property type="entry name" value="Clp_ATPase_C"/>
</dbReference>
<dbReference type="InterPro" id="IPR041546">
    <property type="entry name" value="ClpA/ClpB_AAA_lid"/>
</dbReference>
<proteinExistence type="predicted"/>
<evidence type="ECO:0000259" key="4">
    <source>
        <dbReference type="SMART" id="SM01086"/>
    </source>
</evidence>
<dbReference type="InterPro" id="IPR003959">
    <property type="entry name" value="ATPase_AAA_core"/>
</dbReference>
<keyword evidence="5" id="KW-0645">Protease</keyword>
<dbReference type="GO" id="GO:0034605">
    <property type="term" value="P:cellular response to heat"/>
    <property type="evidence" value="ECO:0007669"/>
    <property type="project" value="TreeGrafter"/>
</dbReference>
<dbReference type="Pfam" id="PF17871">
    <property type="entry name" value="AAA_lid_9"/>
    <property type="match status" value="1"/>
</dbReference>
<dbReference type="GO" id="GO:0005524">
    <property type="term" value="F:ATP binding"/>
    <property type="evidence" value="ECO:0007669"/>
    <property type="project" value="UniProtKB-KW"/>
</dbReference>
<evidence type="ECO:0000259" key="3">
    <source>
        <dbReference type="SMART" id="SM00382"/>
    </source>
</evidence>
<dbReference type="PANTHER" id="PTHR11638">
    <property type="entry name" value="ATP-DEPENDENT CLP PROTEASE"/>
    <property type="match status" value="1"/>
</dbReference>
<dbReference type="CDD" id="cd00009">
    <property type="entry name" value="AAA"/>
    <property type="match status" value="1"/>
</dbReference>
<dbReference type="Pfam" id="PF07724">
    <property type="entry name" value="AAA_2"/>
    <property type="match status" value="1"/>
</dbReference>
<dbReference type="InterPro" id="IPR027417">
    <property type="entry name" value="P-loop_NTPase"/>
</dbReference>
<feature type="domain" description="AAA+ ATPase" evidence="3">
    <location>
        <begin position="461"/>
        <end position="634"/>
    </location>
</feature>
<dbReference type="InterPro" id="IPR050130">
    <property type="entry name" value="ClpA_ClpB"/>
</dbReference>
<dbReference type="SMART" id="SM01086">
    <property type="entry name" value="ClpB_D2-small"/>
    <property type="match status" value="1"/>
</dbReference>
<dbReference type="GO" id="GO:0006508">
    <property type="term" value="P:proteolysis"/>
    <property type="evidence" value="ECO:0007669"/>
    <property type="project" value="UniProtKB-KW"/>
</dbReference>
<dbReference type="PANTHER" id="PTHR11638:SF111">
    <property type="entry name" value="ATP-DEPENDENT CLP PROTEASE ATP-BINDING SUBUNIT CLPA"/>
    <property type="match status" value="1"/>
</dbReference>
<feature type="domain" description="AAA+ ATPase" evidence="3">
    <location>
        <begin position="186"/>
        <end position="330"/>
    </location>
</feature>
<dbReference type="PRINTS" id="PR00300">
    <property type="entry name" value="CLPPROTEASEA"/>
</dbReference>
<reference evidence="5" key="1">
    <citation type="submission" date="2024-06" db="EMBL/GenBank/DDBJ databases">
        <authorList>
            <person name="Yang R."/>
        </authorList>
    </citation>
    <scope>NUCLEOTIDE SEQUENCE</scope>
</reference>
<keyword evidence="5" id="KW-0378">Hydrolase</keyword>
<dbReference type="Gene3D" id="3.40.50.300">
    <property type="entry name" value="P-loop containing nucleotide triphosphate hydrolases"/>
    <property type="match status" value="2"/>
</dbReference>
<dbReference type="InterPro" id="IPR003593">
    <property type="entry name" value="AAA+_ATPase"/>
</dbReference>
<evidence type="ECO:0000313" key="5">
    <source>
        <dbReference type="EMBL" id="XDG30824.1"/>
    </source>
</evidence>
<dbReference type="GO" id="GO:0016887">
    <property type="term" value="F:ATP hydrolysis activity"/>
    <property type="evidence" value="ECO:0007669"/>
    <property type="project" value="InterPro"/>
</dbReference>
<dbReference type="Pfam" id="PF00004">
    <property type="entry name" value="AAA"/>
    <property type="match status" value="1"/>
</dbReference>
<dbReference type="Gene3D" id="1.10.8.60">
    <property type="match status" value="2"/>
</dbReference>
<dbReference type="SMART" id="SM00382">
    <property type="entry name" value="AAA"/>
    <property type="match status" value="2"/>
</dbReference>
<evidence type="ECO:0000256" key="2">
    <source>
        <dbReference type="ARBA" id="ARBA00022840"/>
    </source>
</evidence>
<sequence length="724" mass="81327">MTQGFFFTSKGISQARYNELVTKLRAIGGVQIDVYNKYVNDCEHWVLYNTMGQNYFYGLNLDEKYLFAAYGYQKVSIDVMQENIFNILSQIESAGEMEEFDKYYSAYSMDDSYVISTILGATEQNKLPNKEVSMEAVKTKSKFKFSKEVSKFLKDMKLCAKQGDYGKVIGRESEVDLMIKTLSRYKKANPILVGESGVGKSSIVEDLACKLVDGDKSIPDYMRDMDLYEIDMTELTGGSRYRGDQEERVSKIFTEVAKHGNCIIFIDEIHQIKNKSSETTPDVGNMLKPHLTNPKVKVIGATTYKEYKILEKDPAIFRRFQKVEVLEPSPEATKVIVKGVKPLYEQAHGIKYPNKVLDHLCNLVQKYVTTSHSPDREIDILDLVGVETKHLKKKQATIQIVEQVIANKTRIDVDKIGKSSTNIVDLNKEIKSQVFGQDCAINELTNLIKIGMSGLKEHNKPIANLLFTGSTGVGKSQTVVSLGECLGLPILRLDMSEYSDKTAVNKLIGSSSGYVGYEEGGLLTEWLSRNPSGIILGDEIEKADPSVYNLLLQMFDEGHITDNQGRKMMCNNHIIILTSNVGARQSESTKQGVGFLAETQVEKSSQTREEVLKMTFAPEFLARLDGICEFNNITDEVATLIINKFISELEERSGVEIHLSEEALTNLIEEGFDSKMGARPLKSIIKKYITLQLADMIVQGEKPQRVTVSFVDDEFKVEVNEVVE</sequence>
<dbReference type="CDD" id="cd19499">
    <property type="entry name" value="RecA-like_ClpB_Hsp104-like"/>
    <property type="match status" value="1"/>
</dbReference>
<dbReference type="GO" id="GO:0008233">
    <property type="term" value="F:peptidase activity"/>
    <property type="evidence" value="ECO:0007669"/>
    <property type="project" value="UniProtKB-KW"/>
</dbReference>
<accession>A0AB39AJG4</accession>
<feature type="domain" description="Clp ATPase C-terminal" evidence="4">
    <location>
        <begin position="633"/>
        <end position="717"/>
    </location>
</feature>
<dbReference type="InterPro" id="IPR001270">
    <property type="entry name" value="ClpA/B"/>
</dbReference>
<keyword evidence="2" id="KW-0067">ATP-binding</keyword>
<dbReference type="SUPFAM" id="SSF52540">
    <property type="entry name" value="P-loop containing nucleoside triphosphate hydrolases"/>
    <property type="match status" value="2"/>
</dbReference>